<feature type="transmembrane region" description="Helical" evidence="15">
    <location>
        <begin position="7"/>
        <end position="26"/>
    </location>
</feature>
<organism evidence="18 19">
    <name type="scientific">Orenia marismortui</name>
    <dbReference type="NCBI Taxonomy" id="46469"/>
    <lineage>
        <taxon>Bacteria</taxon>
        <taxon>Bacillati</taxon>
        <taxon>Bacillota</taxon>
        <taxon>Clostridia</taxon>
        <taxon>Halanaerobiales</taxon>
        <taxon>Halobacteroidaceae</taxon>
        <taxon>Orenia</taxon>
    </lineage>
</organism>
<gene>
    <name evidence="15" type="primary">ftsH</name>
    <name evidence="18" type="ORF">C7959_1015</name>
</gene>
<evidence type="ECO:0000256" key="7">
    <source>
        <dbReference type="ARBA" id="ARBA00022741"/>
    </source>
</evidence>
<keyword evidence="19" id="KW-1185">Reference proteome</keyword>
<dbReference type="Pfam" id="PF00004">
    <property type="entry name" value="AAA"/>
    <property type="match status" value="1"/>
</dbReference>
<reference evidence="18 19" key="1">
    <citation type="submission" date="2019-03" db="EMBL/GenBank/DDBJ databases">
        <title>Subsurface microbial communities from deep shales in Ohio and West Virginia, USA.</title>
        <authorList>
            <person name="Wrighton K."/>
        </authorList>
    </citation>
    <scope>NUCLEOTIDE SEQUENCE [LARGE SCALE GENOMIC DNA]</scope>
    <source>
        <strain evidence="18 19">MSL 6dP</strain>
    </source>
</reference>
<keyword evidence="18" id="KW-0132">Cell division</keyword>
<keyword evidence="9 15" id="KW-0862">Zinc</keyword>
<evidence type="ECO:0000313" key="18">
    <source>
        <dbReference type="EMBL" id="TDX59121.1"/>
    </source>
</evidence>
<dbReference type="GO" id="GO:0008270">
    <property type="term" value="F:zinc ion binding"/>
    <property type="evidence" value="ECO:0007669"/>
    <property type="project" value="UniProtKB-UniRule"/>
</dbReference>
<feature type="binding site" evidence="15">
    <location>
        <position position="493"/>
    </location>
    <ligand>
        <name>Zn(2+)</name>
        <dbReference type="ChEBI" id="CHEBI:29105"/>
        <note>catalytic</note>
    </ligand>
</feature>
<comment type="similarity">
    <text evidence="14 15">In the central section; belongs to the AAA ATPase family.</text>
</comment>
<comment type="subunit">
    <text evidence="15">Homohexamer.</text>
</comment>
<keyword evidence="4 15" id="KW-0645">Protease</keyword>
<dbReference type="AlphaFoldDB" id="A0A4R8HQ49"/>
<dbReference type="GO" id="GO:0005886">
    <property type="term" value="C:plasma membrane"/>
    <property type="evidence" value="ECO:0007669"/>
    <property type="project" value="UniProtKB-SubCell"/>
</dbReference>
<dbReference type="EC" id="3.4.24.-" evidence="15"/>
<name>A0A4R8HQ49_9FIRM</name>
<dbReference type="FunFam" id="1.20.58.760:FF:000001">
    <property type="entry name" value="ATP-dependent zinc metalloprotease FtsH"/>
    <property type="match status" value="1"/>
</dbReference>
<keyword evidence="7 15" id="KW-0547">Nucleotide-binding</keyword>
<dbReference type="GO" id="GO:0051301">
    <property type="term" value="P:cell division"/>
    <property type="evidence" value="ECO:0007669"/>
    <property type="project" value="UniProtKB-KW"/>
</dbReference>
<evidence type="ECO:0000256" key="4">
    <source>
        <dbReference type="ARBA" id="ARBA00022670"/>
    </source>
</evidence>
<dbReference type="Gene3D" id="1.20.58.760">
    <property type="entry name" value="Peptidase M41"/>
    <property type="match status" value="1"/>
</dbReference>
<dbReference type="GO" id="GO:0016887">
    <property type="term" value="F:ATP hydrolysis activity"/>
    <property type="evidence" value="ECO:0007669"/>
    <property type="project" value="UniProtKB-UniRule"/>
</dbReference>
<keyword evidence="13 15" id="KW-0472">Membrane</keyword>
<keyword evidence="6 15" id="KW-0479">Metal-binding</keyword>
<proteinExistence type="inferred from homology"/>
<keyword evidence="8 15" id="KW-0378">Hydrolase</keyword>
<dbReference type="GO" id="GO:0004222">
    <property type="term" value="F:metalloendopeptidase activity"/>
    <property type="evidence" value="ECO:0007669"/>
    <property type="project" value="InterPro"/>
</dbReference>
<feature type="binding site" evidence="15">
    <location>
        <position position="417"/>
    </location>
    <ligand>
        <name>Zn(2+)</name>
        <dbReference type="ChEBI" id="CHEBI:29105"/>
        <note>catalytic</note>
    </ligand>
</feature>
<dbReference type="PANTHER" id="PTHR23076:SF97">
    <property type="entry name" value="ATP-DEPENDENT ZINC METALLOPROTEASE YME1L1"/>
    <property type="match status" value="1"/>
</dbReference>
<dbReference type="Gene3D" id="1.10.8.60">
    <property type="match status" value="1"/>
</dbReference>
<dbReference type="InterPro" id="IPR027417">
    <property type="entry name" value="P-loop_NTPase"/>
</dbReference>
<dbReference type="SUPFAM" id="SSF52540">
    <property type="entry name" value="P-loop containing nucleoside triphosphate hydrolases"/>
    <property type="match status" value="1"/>
</dbReference>
<dbReference type="InterPro" id="IPR000642">
    <property type="entry name" value="Peptidase_M41"/>
</dbReference>
<feature type="binding site" evidence="15">
    <location>
        <begin position="195"/>
        <end position="202"/>
    </location>
    <ligand>
        <name>ATP</name>
        <dbReference type="ChEBI" id="CHEBI:30616"/>
    </ligand>
</feature>
<evidence type="ECO:0000256" key="11">
    <source>
        <dbReference type="ARBA" id="ARBA00022989"/>
    </source>
</evidence>
<dbReference type="GO" id="GO:0005524">
    <property type="term" value="F:ATP binding"/>
    <property type="evidence" value="ECO:0007669"/>
    <property type="project" value="UniProtKB-UniRule"/>
</dbReference>
<keyword evidence="3 15" id="KW-1003">Cell membrane</keyword>
<sequence>MKKFSKSIGFYLIIIAIGVLIAQYIIAPNQPNEELSYSEFINKVKAGEIKEVTTIGENKIQGKSSSGKSFNIYIPGTMDKVEKILDENDVDIQTRPEPEPPWWTGLFAYLLPTVILIAAWIFIMNKMQGGGNKMMSFGKSKARLHDDEKKRVTFDDVANYEEVKEELVEVVEFLKNPDKFNRLGAKIPKGVLLVGPPGTGKTLMARAVAGEAGVPFFIISGSDFVEMFVGVGASRVRDLFEQGKKNSPCIIFIDELDAVGRQRGAGVGGGHDEREQTLNQLLVEMDGFEPNEGIILMAATNRPDVLDPALLRPGRFDRQVTVDRPDYKGRKGVLEIHVKNKPIADDVDLGVLARRTPGFTGADMENLANEAAILAARRNKDKISMLEFDDAIDRVIAGPQKKSRIISEKEKDIVSYHETGHALLGELLENADPTHKVTIIPRGRAGGFTINLPTEDKSFITKAELLDKVTMLLGGRVAEEVFLDDISTGAQNDLERSTKIIRNMITDYGMSEKLGPLTLGQKHNEQVFLGRDISRSRNYSEDVAASIDQEAKNMVERCYQSARDILSENSDMVEDMVSELKEKETLNRKEIKAIISKYKPDFYDDLEEDYWDLEDKDNSEE</sequence>
<accession>A0A4R8HQ49</accession>
<dbReference type="STRING" id="926561.GCA_000379025_01047"/>
<feature type="transmembrane region" description="Helical" evidence="15">
    <location>
        <begin position="106"/>
        <end position="125"/>
    </location>
</feature>
<evidence type="ECO:0000256" key="2">
    <source>
        <dbReference type="ARBA" id="ARBA00010044"/>
    </source>
</evidence>
<evidence type="ECO:0000256" key="3">
    <source>
        <dbReference type="ARBA" id="ARBA00022475"/>
    </source>
</evidence>
<evidence type="ECO:0000256" key="13">
    <source>
        <dbReference type="ARBA" id="ARBA00023136"/>
    </source>
</evidence>
<feature type="binding site" evidence="15">
    <location>
        <position position="421"/>
    </location>
    <ligand>
        <name>Zn(2+)</name>
        <dbReference type="ChEBI" id="CHEBI:29105"/>
        <note>catalytic</note>
    </ligand>
</feature>
<evidence type="ECO:0000256" key="8">
    <source>
        <dbReference type="ARBA" id="ARBA00022801"/>
    </source>
</evidence>
<evidence type="ECO:0000256" key="5">
    <source>
        <dbReference type="ARBA" id="ARBA00022692"/>
    </source>
</evidence>
<dbReference type="Pfam" id="PF17862">
    <property type="entry name" value="AAA_lid_3"/>
    <property type="match status" value="1"/>
</dbReference>
<dbReference type="InterPro" id="IPR003959">
    <property type="entry name" value="ATPase_AAA_core"/>
</dbReference>
<dbReference type="FunFam" id="3.40.50.300:FF:000001">
    <property type="entry name" value="ATP-dependent zinc metalloprotease FtsH"/>
    <property type="match status" value="1"/>
</dbReference>
<dbReference type="InterPro" id="IPR037219">
    <property type="entry name" value="Peptidase_M41-like"/>
</dbReference>
<evidence type="ECO:0000256" key="9">
    <source>
        <dbReference type="ARBA" id="ARBA00022833"/>
    </source>
</evidence>
<evidence type="ECO:0000256" key="15">
    <source>
        <dbReference type="HAMAP-Rule" id="MF_01458"/>
    </source>
</evidence>
<evidence type="ECO:0000256" key="1">
    <source>
        <dbReference type="ARBA" id="ARBA00004370"/>
    </source>
</evidence>
<comment type="cofactor">
    <cofactor evidence="15">
        <name>Zn(2+)</name>
        <dbReference type="ChEBI" id="CHEBI:29105"/>
    </cofactor>
    <text evidence="15">Binds 1 zinc ion per subunit.</text>
</comment>
<comment type="subcellular location">
    <subcellularLocation>
        <location evidence="15">Cell membrane</location>
        <topology evidence="15">Multi-pass membrane protein</topology>
        <orientation evidence="15">Cytoplasmic side</orientation>
    </subcellularLocation>
    <subcellularLocation>
        <location evidence="1">Membrane</location>
    </subcellularLocation>
</comment>
<dbReference type="Gene3D" id="3.30.720.210">
    <property type="match status" value="1"/>
</dbReference>
<dbReference type="SMART" id="SM00382">
    <property type="entry name" value="AAA"/>
    <property type="match status" value="1"/>
</dbReference>
<evidence type="ECO:0000313" key="19">
    <source>
        <dbReference type="Proteomes" id="UP000295832"/>
    </source>
</evidence>
<evidence type="ECO:0000256" key="14">
    <source>
        <dbReference type="ARBA" id="ARBA00061570"/>
    </source>
</evidence>
<dbReference type="InterPro" id="IPR041569">
    <property type="entry name" value="AAA_lid_3"/>
</dbReference>
<evidence type="ECO:0000259" key="17">
    <source>
        <dbReference type="SMART" id="SM00382"/>
    </source>
</evidence>
<keyword evidence="12 15" id="KW-0482">Metalloprotease</keyword>
<dbReference type="GO" id="GO:0006508">
    <property type="term" value="P:proteolysis"/>
    <property type="evidence" value="ECO:0007669"/>
    <property type="project" value="UniProtKB-KW"/>
</dbReference>
<dbReference type="InterPro" id="IPR011546">
    <property type="entry name" value="Pept_M41_FtsH_extracell"/>
</dbReference>
<evidence type="ECO:0000256" key="10">
    <source>
        <dbReference type="ARBA" id="ARBA00022840"/>
    </source>
</evidence>
<evidence type="ECO:0000256" key="6">
    <source>
        <dbReference type="ARBA" id="ARBA00022723"/>
    </source>
</evidence>
<comment type="caution">
    <text evidence="18">The sequence shown here is derived from an EMBL/GenBank/DDBJ whole genome shotgun (WGS) entry which is preliminary data.</text>
</comment>
<comment type="similarity">
    <text evidence="2 15">In the C-terminal section; belongs to the peptidase M41 family.</text>
</comment>
<dbReference type="FunFam" id="1.10.8.60:FF:000001">
    <property type="entry name" value="ATP-dependent zinc metalloprotease FtsH"/>
    <property type="match status" value="1"/>
</dbReference>
<dbReference type="SUPFAM" id="SSF140990">
    <property type="entry name" value="FtsH protease domain-like"/>
    <property type="match status" value="1"/>
</dbReference>
<dbReference type="InterPro" id="IPR003593">
    <property type="entry name" value="AAA+_ATPase"/>
</dbReference>
<dbReference type="HAMAP" id="MF_01458">
    <property type="entry name" value="FtsH"/>
    <property type="match status" value="1"/>
</dbReference>
<dbReference type="Pfam" id="PF06480">
    <property type="entry name" value="FtsH_ext"/>
    <property type="match status" value="1"/>
</dbReference>
<dbReference type="GO" id="GO:0004176">
    <property type="term" value="F:ATP-dependent peptidase activity"/>
    <property type="evidence" value="ECO:0007669"/>
    <property type="project" value="InterPro"/>
</dbReference>
<dbReference type="InterPro" id="IPR003960">
    <property type="entry name" value="ATPase_AAA_CS"/>
</dbReference>
<comment type="similarity">
    <text evidence="16">Belongs to the AAA ATPase family.</text>
</comment>
<keyword evidence="18" id="KW-0131">Cell cycle</keyword>
<dbReference type="PROSITE" id="PS00674">
    <property type="entry name" value="AAA"/>
    <property type="match status" value="1"/>
</dbReference>
<dbReference type="Proteomes" id="UP000295832">
    <property type="component" value="Unassembled WGS sequence"/>
</dbReference>
<dbReference type="Pfam" id="PF01434">
    <property type="entry name" value="Peptidase_M41"/>
    <property type="match status" value="1"/>
</dbReference>
<dbReference type="RefSeq" id="WP_018248246.1">
    <property type="nucleotide sequence ID" value="NZ_SOEG01000001.1"/>
</dbReference>
<keyword evidence="5 15" id="KW-0812">Transmembrane</keyword>
<dbReference type="CDD" id="cd19501">
    <property type="entry name" value="RecA-like_FtsH"/>
    <property type="match status" value="1"/>
</dbReference>
<dbReference type="PANTHER" id="PTHR23076">
    <property type="entry name" value="METALLOPROTEASE M41 FTSH"/>
    <property type="match status" value="1"/>
</dbReference>
<evidence type="ECO:0000256" key="12">
    <source>
        <dbReference type="ARBA" id="ARBA00023049"/>
    </source>
</evidence>
<comment type="function">
    <text evidence="15">Acts as a processive, ATP-dependent zinc metallopeptidase for both cytoplasmic and membrane proteins. Plays a role in the quality control of integral membrane proteins.</text>
</comment>
<dbReference type="NCBIfam" id="TIGR01241">
    <property type="entry name" value="FtsH_fam"/>
    <property type="match status" value="1"/>
</dbReference>
<feature type="domain" description="AAA+ ATPase" evidence="17">
    <location>
        <begin position="187"/>
        <end position="326"/>
    </location>
</feature>
<dbReference type="InterPro" id="IPR005936">
    <property type="entry name" value="FtsH"/>
</dbReference>
<protein>
    <recommendedName>
        <fullName evidence="15">ATP-dependent zinc metalloprotease FtsH</fullName>
        <ecNumber evidence="15">3.4.24.-</ecNumber>
    </recommendedName>
</protein>
<keyword evidence="11 15" id="KW-1133">Transmembrane helix</keyword>
<evidence type="ECO:0000256" key="16">
    <source>
        <dbReference type="RuleBase" id="RU003651"/>
    </source>
</evidence>
<dbReference type="GO" id="GO:0030163">
    <property type="term" value="P:protein catabolic process"/>
    <property type="evidence" value="ECO:0007669"/>
    <property type="project" value="UniProtKB-UniRule"/>
</dbReference>
<dbReference type="EMBL" id="SOEG01000001">
    <property type="protein sequence ID" value="TDX59121.1"/>
    <property type="molecule type" value="Genomic_DNA"/>
</dbReference>
<keyword evidence="10 15" id="KW-0067">ATP-binding</keyword>
<feature type="active site" evidence="15">
    <location>
        <position position="418"/>
    </location>
</feature>
<dbReference type="Gene3D" id="3.40.50.300">
    <property type="entry name" value="P-loop containing nucleotide triphosphate hydrolases"/>
    <property type="match status" value="1"/>
</dbReference>